<gene>
    <name evidence="2" type="ORF">F4827_001215</name>
</gene>
<proteinExistence type="predicted"/>
<organism evidence="2 3">
    <name type="scientific">Paraburkholderia bannensis</name>
    <dbReference type="NCBI Taxonomy" id="765414"/>
    <lineage>
        <taxon>Bacteria</taxon>
        <taxon>Pseudomonadati</taxon>
        <taxon>Pseudomonadota</taxon>
        <taxon>Betaproteobacteria</taxon>
        <taxon>Burkholderiales</taxon>
        <taxon>Burkholderiaceae</taxon>
        <taxon>Paraburkholderia</taxon>
    </lineage>
</organism>
<keyword evidence="3" id="KW-1185">Reference proteome</keyword>
<feature type="compositionally biased region" description="Basic and acidic residues" evidence="1">
    <location>
        <begin position="1"/>
        <end position="11"/>
    </location>
</feature>
<reference evidence="2 3" key="1">
    <citation type="submission" date="2020-08" db="EMBL/GenBank/DDBJ databases">
        <title>Above-ground endophytic microbial communities from plants in different locations in the United States.</title>
        <authorList>
            <person name="Frank C."/>
        </authorList>
    </citation>
    <scope>NUCLEOTIDE SEQUENCE [LARGE SCALE GENOMIC DNA]</scope>
    <source>
        <strain evidence="2 3">WP4_2_2</strain>
    </source>
</reference>
<feature type="region of interest" description="Disordered" evidence="1">
    <location>
        <begin position="1"/>
        <end position="24"/>
    </location>
</feature>
<comment type="caution">
    <text evidence="2">The sequence shown here is derived from an EMBL/GenBank/DDBJ whole genome shotgun (WGS) entry which is preliminary data.</text>
</comment>
<evidence type="ECO:0000313" key="2">
    <source>
        <dbReference type="EMBL" id="MBB6101381.1"/>
    </source>
</evidence>
<protein>
    <submittedName>
        <fullName evidence="2">Uncharacterized protein</fullName>
    </submittedName>
</protein>
<name>A0A7W9WRK8_9BURK</name>
<sequence length="86" mass="9577">MKRDGMMEAVREGNAGVSAPEQHTRRQCMNLQAVRKLPEIPEAGATHYATRRFFTDAASVLYERARCVRATVGKPGARACRLKTKT</sequence>
<dbReference type="Proteomes" id="UP000571554">
    <property type="component" value="Unassembled WGS sequence"/>
</dbReference>
<evidence type="ECO:0000313" key="3">
    <source>
        <dbReference type="Proteomes" id="UP000571554"/>
    </source>
</evidence>
<dbReference type="EMBL" id="JACHBW010000003">
    <property type="protein sequence ID" value="MBB6101381.1"/>
    <property type="molecule type" value="Genomic_DNA"/>
</dbReference>
<accession>A0A7W9WRK8</accession>
<evidence type="ECO:0000256" key="1">
    <source>
        <dbReference type="SAM" id="MobiDB-lite"/>
    </source>
</evidence>
<dbReference type="AlphaFoldDB" id="A0A7W9WRK8"/>